<dbReference type="AlphaFoldDB" id="A0AA86USI7"/>
<keyword evidence="3" id="KW-1185">Reference proteome</keyword>
<sequence length="117" mass="13497">MNAVFGCKCGGKVTTVQQLGKFYYINCADKLEIRNGEDKSNVNFDIDSKILHDWTTYKLIFYDKIPLIYSYNQILTTQGDLLLDKVTNIEYSHLTSSSQVFQQDLIVEIDGQKRFQV</sequence>
<name>A0AA86USI7_9EUKA</name>
<gene>
    <name evidence="1" type="ORF">HINF_LOCUS53894</name>
    <name evidence="2" type="ORF">HINF_LOCUS75256</name>
</gene>
<dbReference type="EMBL" id="CAXDID020000661">
    <property type="protein sequence ID" value="CAL6109043.1"/>
    <property type="molecule type" value="Genomic_DNA"/>
</dbReference>
<dbReference type="Proteomes" id="UP001642409">
    <property type="component" value="Unassembled WGS sequence"/>
</dbReference>
<reference evidence="2 3" key="2">
    <citation type="submission" date="2024-07" db="EMBL/GenBank/DDBJ databases">
        <authorList>
            <person name="Akdeniz Z."/>
        </authorList>
    </citation>
    <scope>NUCLEOTIDE SEQUENCE [LARGE SCALE GENOMIC DNA]</scope>
</reference>
<protein>
    <submittedName>
        <fullName evidence="2">Hypothetical_protein</fullName>
    </submittedName>
</protein>
<proteinExistence type="predicted"/>
<evidence type="ECO:0000313" key="1">
    <source>
        <dbReference type="EMBL" id="CAI9966249.1"/>
    </source>
</evidence>
<organism evidence="1">
    <name type="scientific">Hexamita inflata</name>
    <dbReference type="NCBI Taxonomy" id="28002"/>
    <lineage>
        <taxon>Eukaryota</taxon>
        <taxon>Metamonada</taxon>
        <taxon>Diplomonadida</taxon>
        <taxon>Hexamitidae</taxon>
        <taxon>Hexamitinae</taxon>
        <taxon>Hexamita</taxon>
    </lineage>
</organism>
<accession>A0AA86USI7</accession>
<dbReference type="EMBL" id="CATOUU010001001">
    <property type="protein sequence ID" value="CAI9966249.1"/>
    <property type="molecule type" value="Genomic_DNA"/>
</dbReference>
<evidence type="ECO:0000313" key="2">
    <source>
        <dbReference type="EMBL" id="CAL6109043.1"/>
    </source>
</evidence>
<evidence type="ECO:0000313" key="3">
    <source>
        <dbReference type="Proteomes" id="UP001642409"/>
    </source>
</evidence>
<reference evidence="1" key="1">
    <citation type="submission" date="2023-06" db="EMBL/GenBank/DDBJ databases">
        <authorList>
            <person name="Kurt Z."/>
        </authorList>
    </citation>
    <scope>NUCLEOTIDE SEQUENCE</scope>
</reference>
<comment type="caution">
    <text evidence="1">The sequence shown here is derived from an EMBL/GenBank/DDBJ whole genome shotgun (WGS) entry which is preliminary data.</text>
</comment>